<evidence type="ECO:0000313" key="3">
    <source>
        <dbReference type="Proteomes" id="UP001165083"/>
    </source>
</evidence>
<evidence type="ECO:0000256" key="1">
    <source>
        <dbReference type="ARBA" id="ARBA00009100"/>
    </source>
</evidence>
<dbReference type="PANTHER" id="PTHR12233">
    <property type="entry name" value="VACUOLAR PROTEIN SORTING 26 RELATED"/>
    <property type="match status" value="1"/>
</dbReference>
<dbReference type="Gene3D" id="2.60.40.640">
    <property type="match status" value="1"/>
</dbReference>
<dbReference type="OrthoDB" id="10263384at2759"/>
<dbReference type="GO" id="GO:0006886">
    <property type="term" value="P:intracellular protein transport"/>
    <property type="evidence" value="ECO:0007669"/>
    <property type="project" value="InterPro"/>
</dbReference>
<dbReference type="EMBL" id="BSXW01000863">
    <property type="protein sequence ID" value="GMF30784.1"/>
    <property type="molecule type" value="Genomic_DNA"/>
</dbReference>
<comment type="similarity">
    <text evidence="1">Belongs to the VPS26 family.</text>
</comment>
<sequence length="108" mass="12063">MKVEGSARLQLSTKSAGLFDSFYNNVAPMELVYFHLPVAPAGKVPAGITKFPFEFELQGNDGQELLETYHGVYVSVKYEIVCDCIRGIMKNKLHKTLEFVVEVPVSHV</sequence>
<gene>
    <name evidence="2" type="ORF">Plil01_001316200</name>
</gene>
<dbReference type="AlphaFoldDB" id="A0A9W6X513"/>
<evidence type="ECO:0000313" key="2">
    <source>
        <dbReference type="EMBL" id="GMF30784.1"/>
    </source>
</evidence>
<reference evidence="2" key="1">
    <citation type="submission" date="2023-04" db="EMBL/GenBank/DDBJ databases">
        <title>Phytophthora lilii NBRC 32176.</title>
        <authorList>
            <person name="Ichikawa N."/>
            <person name="Sato H."/>
            <person name="Tonouchi N."/>
        </authorList>
    </citation>
    <scope>NUCLEOTIDE SEQUENCE</scope>
    <source>
        <strain evidence="2">NBRC 32176</strain>
    </source>
</reference>
<protein>
    <submittedName>
        <fullName evidence="2">Unnamed protein product</fullName>
    </submittedName>
</protein>
<dbReference type="Proteomes" id="UP001165083">
    <property type="component" value="Unassembled WGS sequence"/>
</dbReference>
<dbReference type="Pfam" id="PF03643">
    <property type="entry name" value="Vps26"/>
    <property type="match status" value="1"/>
</dbReference>
<dbReference type="InterPro" id="IPR014752">
    <property type="entry name" value="Arrestin-like_C"/>
</dbReference>
<proteinExistence type="inferred from homology"/>
<keyword evidence="3" id="KW-1185">Reference proteome</keyword>
<dbReference type="InterPro" id="IPR028934">
    <property type="entry name" value="Vps26-related"/>
</dbReference>
<organism evidence="2 3">
    <name type="scientific">Phytophthora lilii</name>
    <dbReference type="NCBI Taxonomy" id="2077276"/>
    <lineage>
        <taxon>Eukaryota</taxon>
        <taxon>Sar</taxon>
        <taxon>Stramenopiles</taxon>
        <taxon>Oomycota</taxon>
        <taxon>Peronosporomycetes</taxon>
        <taxon>Peronosporales</taxon>
        <taxon>Peronosporaceae</taxon>
        <taxon>Phytophthora</taxon>
    </lineage>
</organism>
<name>A0A9W6X513_9STRA</name>
<comment type="caution">
    <text evidence="2">The sequence shown here is derived from an EMBL/GenBank/DDBJ whole genome shotgun (WGS) entry which is preliminary data.</text>
</comment>
<accession>A0A9W6X513</accession>